<dbReference type="EMBL" id="CP022316">
    <property type="protein sequence ID" value="ASK65401.1"/>
    <property type="molecule type" value="Genomic_DNA"/>
</dbReference>
<gene>
    <name evidence="3" type="ORF">CFK39_05660</name>
</gene>
<dbReference type="Pfam" id="PF22181">
    <property type="entry name" value="TarS_linker"/>
    <property type="match status" value="1"/>
</dbReference>
<dbReference type="RefSeq" id="WP_089064642.1">
    <property type="nucleotide sequence ID" value="NZ_CP022316.1"/>
</dbReference>
<dbReference type="InterPro" id="IPR001173">
    <property type="entry name" value="Glyco_trans_2-like"/>
</dbReference>
<protein>
    <submittedName>
        <fullName evidence="3">Uncharacterized protein</fullName>
    </submittedName>
</protein>
<dbReference type="Gene3D" id="3.90.550.10">
    <property type="entry name" value="Spore Coat Polysaccharide Biosynthesis Protein SpsA, Chain A"/>
    <property type="match status" value="1"/>
</dbReference>
<dbReference type="PANTHER" id="PTHR22916">
    <property type="entry name" value="GLYCOSYLTRANSFERASE"/>
    <property type="match status" value="1"/>
</dbReference>
<dbReference type="AlphaFoldDB" id="A0A220UBV7"/>
<dbReference type="SUPFAM" id="SSF53448">
    <property type="entry name" value="Nucleotide-diphospho-sugar transferases"/>
    <property type="match status" value="1"/>
</dbReference>
<proteinExistence type="predicted"/>
<dbReference type="GO" id="GO:0016758">
    <property type="term" value="F:hexosyltransferase activity"/>
    <property type="evidence" value="ECO:0007669"/>
    <property type="project" value="UniProtKB-ARBA"/>
</dbReference>
<dbReference type="InterPro" id="IPR054028">
    <property type="entry name" value="TarS/TarP_linker"/>
</dbReference>
<dbReference type="Pfam" id="PF00535">
    <property type="entry name" value="Glycos_transf_2"/>
    <property type="match status" value="1"/>
</dbReference>
<evidence type="ECO:0000259" key="2">
    <source>
        <dbReference type="Pfam" id="PF22181"/>
    </source>
</evidence>
<name>A0A220UBV7_9MICO</name>
<feature type="domain" description="Glycosyltransferase 2-like" evidence="1">
    <location>
        <begin position="6"/>
        <end position="167"/>
    </location>
</feature>
<dbReference type="Proteomes" id="UP000198398">
    <property type="component" value="Chromosome"/>
</dbReference>
<dbReference type="OrthoDB" id="396512at2"/>
<sequence length="673" mass="73791">MTPQVSVIVPVFNSMDHARDAVQSVRDQTIDSEAMEILAVDDGSTDGSGEVLAELAADDPRMMVITQQDSGTPGGARNVAIDRARGEFILFLGPDDRLTSDALRRMVETAQEQDVDVVLGKVSSSDAQDIPSSMFTRTVLDAHLVDDSVFDIQGPTKLIRRELIDRLGLRFREEPTIGEDEPFMAAVYLNARRISMLADMDYATLGPREDSSPVAPIEQTAESQMMMAVRLARTIEQHTEPGTLRDSLLERPFGWTMERALDSRWTRLDRSEQTRLAEAFHDELGHLYTDGVRKVIGIDIRAMLDLLGTRDLDGLHAYVEHLASGAPRRVGWQDGDFVRLLPAGLEPLVPARDRVVRAPKMLCRLEDVSLVGRQLTVSATVRIPDLDGAPDELGLRAKQRGQDGVEDLRVTMQDLDPGARSFAVTAEHGGLGRGVWDLFVVVRFGDREKEIRFGAERARTIPPEGVSNLGGGPRPQDRTLAYFTRGPRNLSIDSGLVMHKNLAEARVLGLTPDENGRVLLLVGLTDAPREADEFFAHLSTPHQHGGRQLLPSIRLGDRLLGLRLPIGAGDVGTTVTVTAVLGDASVPLPVAGTEFWPARATGFGLMRTEEGGLLVTAPSESARHRDPLPEIRVPWTAHRLAGLRGRLVPRIKAMPVVGPSLTRTVRAVRERRS</sequence>
<accession>A0A220UBV7</accession>
<evidence type="ECO:0000313" key="3">
    <source>
        <dbReference type="EMBL" id="ASK65401.1"/>
    </source>
</evidence>
<reference evidence="4" key="1">
    <citation type="submission" date="2017-07" db="EMBL/GenBank/DDBJ databases">
        <title>Brachybacterium sp. VR2415.</title>
        <authorList>
            <person name="Tak E.J."/>
            <person name="Bae J.-W."/>
        </authorList>
    </citation>
    <scope>NUCLEOTIDE SEQUENCE [LARGE SCALE GENOMIC DNA]</scope>
    <source>
        <strain evidence="4">VR2415</strain>
    </source>
</reference>
<dbReference type="InterPro" id="IPR029044">
    <property type="entry name" value="Nucleotide-diphossugar_trans"/>
</dbReference>
<evidence type="ECO:0000259" key="1">
    <source>
        <dbReference type="Pfam" id="PF00535"/>
    </source>
</evidence>
<evidence type="ECO:0000313" key="4">
    <source>
        <dbReference type="Proteomes" id="UP000198398"/>
    </source>
</evidence>
<keyword evidence="4" id="KW-1185">Reference proteome</keyword>
<organism evidence="3 4">
    <name type="scientific">Brachybacterium avium</name>
    <dbReference type="NCBI Taxonomy" id="2017485"/>
    <lineage>
        <taxon>Bacteria</taxon>
        <taxon>Bacillati</taxon>
        <taxon>Actinomycetota</taxon>
        <taxon>Actinomycetes</taxon>
        <taxon>Micrococcales</taxon>
        <taxon>Dermabacteraceae</taxon>
        <taxon>Brachybacterium</taxon>
    </lineage>
</organism>
<dbReference type="KEGG" id="brv:CFK39_05660"/>
<feature type="domain" description="TarS/TarP linker" evidence="2">
    <location>
        <begin position="230"/>
        <end position="318"/>
    </location>
</feature>
<dbReference type="PANTHER" id="PTHR22916:SF3">
    <property type="entry name" value="UDP-GLCNAC:BETAGAL BETA-1,3-N-ACETYLGLUCOSAMINYLTRANSFERASE-LIKE PROTEIN 1"/>
    <property type="match status" value="1"/>
</dbReference>
<dbReference type="CDD" id="cd00761">
    <property type="entry name" value="Glyco_tranf_GTA_type"/>
    <property type="match status" value="1"/>
</dbReference>